<evidence type="ECO:0008006" key="4">
    <source>
        <dbReference type="Google" id="ProtNLM"/>
    </source>
</evidence>
<dbReference type="EMBL" id="JAVRRD010000011">
    <property type="protein sequence ID" value="KAK5053901.1"/>
    <property type="molecule type" value="Genomic_DNA"/>
</dbReference>
<feature type="chain" id="PRO_5043900307" description="Heme-binding protein" evidence="1">
    <location>
        <begin position="18"/>
        <end position="168"/>
    </location>
</feature>
<evidence type="ECO:0000256" key="1">
    <source>
        <dbReference type="SAM" id="SignalP"/>
    </source>
</evidence>
<dbReference type="InterPro" id="IPR005624">
    <property type="entry name" value="PduO/GlcC-like"/>
</dbReference>
<dbReference type="InterPro" id="IPR052517">
    <property type="entry name" value="GlcG_carb_metab_protein"/>
</dbReference>
<organism evidence="2 3">
    <name type="scientific">Exophiala bonariae</name>
    <dbReference type="NCBI Taxonomy" id="1690606"/>
    <lineage>
        <taxon>Eukaryota</taxon>
        <taxon>Fungi</taxon>
        <taxon>Dikarya</taxon>
        <taxon>Ascomycota</taxon>
        <taxon>Pezizomycotina</taxon>
        <taxon>Eurotiomycetes</taxon>
        <taxon>Chaetothyriomycetidae</taxon>
        <taxon>Chaetothyriales</taxon>
        <taxon>Herpotrichiellaceae</taxon>
        <taxon>Exophiala</taxon>
    </lineage>
</organism>
<dbReference type="Pfam" id="PF03928">
    <property type="entry name" value="HbpS-like"/>
    <property type="match status" value="1"/>
</dbReference>
<dbReference type="InterPro" id="IPR038084">
    <property type="entry name" value="PduO/GlcC-like_sf"/>
</dbReference>
<keyword evidence="1" id="KW-0732">Signal</keyword>
<evidence type="ECO:0000313" key="3">
    <source>
        <dbReference type="Proteomes" id="UP001358417"/>
    </source>
</evidence>
<reference evidence="2 3" key="1">
    <citation type="submission" date="2023-08" db="EMBL/GenBank/DDBJ databases">
        <title>Black Yeasts Isolated from many extreme environments.</title>
        <authorList>
            <person name="Coleine C."/>
            <person name="Stajich J.E."/>
            <person name="Selbmann L."/>
        </authorList>
    </citation>
    <scope>NUCLEOTIDE SEQUENCE [LARGE SCALE GENOMIC DNA]</scope>
    <source>
        <strain evidence="2 3">CCFEE 5792</strain>
    </source>
</reference>
<dbReference type="Proteomes" id="UP001358417">
    <property type="component" value="Unassembled WGS sequence"/>
</dbReference>
<name>A0AAV9NEA7_9EURO</name>
<proteinExistence type="predicted"/>
<feature type="signal peptide" evidence="1">
    <location>
        <begin position="1"/>
        <end position="17"/>
    </location>
</feature>
<dbReference type="GeneID" id="89970079"/>
<comment type="caution">
    <text evidence="2">The sequence shown here is derived from an EMBL/GenBank/DDBJ whole genome shotgun (WGS) entry which is preliminary data.</text>
</comment>
<dbReference type="PANTHER" id="PTHR34309">
    <property type="entry name" value="SLR1406 PROTEIN"/>
    <property type="match status" value="1"/>
</dbReference>
<sequence>MQFFTALILALPTLGLAQLSNNNLGSRPVQRGVITSAQALQAINAAAAHASNISVAESIAIVDPSGNLVAYLRQDNSWPAAFDIATKKARTVAGFNGAFTSAGLYNGTQPGGAFWGLENTNSGLVVFAGGTPIFVGDRFIGAIGVSGGSVDQDAAIAEAGAKAIGTTA</sequence>
<protein>
    <recommendedName>
        <fullName evidence="4">Heme-binding protein</fullName>
    </recommendedName>
</protein>
<dbReference type="PANTHER" id="PTHR34309:SF1">
    <property type="entry name" value="PROTEIN GLCG"/>
    <property type="match status" value="1"/>
</dbReference>
<dbReference type="Gene3D" id="3.30.450.150">
    <property type="entry name" value="Haem-degrading domain"/>
    <property type="match status" value="1"/>
</dbReference>
<gene>
    <name evidence="2" type="ORF">LTR84_001863</name>
</gene>
<dbReference type="RefSeq" id="XP_064707026.1">
    <property type="nucleotide sequence ID" value="XM_064845481.1"/>
</dbReference>
<accession>A0AAV9NEA7</accession>
<dbReference type="SUPFAM" id="SSF143744">
    <property type="entry name" value="GlcG-like"/>
    <property type="match status" value="1"/>
</dbReference>
<evidence type="ECO:0000313" key="2">
    <source>
        <dbReference type="EMBL" id="KAK5053901.1"/>
    </source>
</evidence>
<keyword evidence="3" id="KW-1185">Reference proteome</keyword>
<dbReference type="AlphaFoldDB" id="A0AAV9NEA7"/>